<sequence>MQFAFIEYGPIHRILIVAVIAVATNDLKKSRQISSLKRSVDLRGQVLLSMQQKLDNLYEQVSTMKERPENAEKYSFVKSDKFEISNDMQSKGRKLSSCGCCFCKEHQFLPNALKDSFDK</sequence>
<dbReference type="Gene3D" id="1.20.5.340">
    <property type="match status" value="1"/>
</dbReference>
<evidence type="ECO:0000313" key="2">
    <source>
        <dbReference type="Proteomes" id="UP000554482"/>
    </source>
</evidence>
<dbReference type="Proteomes" id="UP000554482">
    <property type="component" value="Unassembled WGS sequence"/>
</dbReference>
<organism evidence="1 2">
    <name type="scientific">Thalictrum thalictroides</name>
    <name type="common">Rue-anemone</name>
    <name type="synonym">Anemone thalictroides</name>
    <dbReference type="NCBI Taxonomy" id="46969"/>
    <lineage>
        <taxon>Eukaryota</taxon>
        <taxon>Viridiplantae</taxon>
        <taxon>Streptophyta</taxon>
        <taxon>Embryophyta</taxon>
        <taxon>Tracheophyta</taxon>
        <taxon>Spermatophyta</taxon>
        <taxon>Magnoliopsida</taxon>
        <taxon>Ranunculales</taxon>
        <taxon>Ranunculaceae</taxon>
        <taxon>Thalictroideae</taxon>
        <taxon>Thalictrum</taxon>
    </lineage>
</organism>
<comment type="caution">
    <text evidence="1">The sequence shown here is derived from an EMBL/GenBank/DDBJ whole genome shotgun (WGS) entry which is preliminary data.</text>
</comment>
<dbReference type="OrthoDB" id="1894403at2759"/>
<gene>
    <name evidence="1" type="ORF">FRX31_026309</name>
</gene>
<dbReference type="PANTHER" id="PTHR35507:SF1">
    <property type="entry name" value="TMF_TATA_BD DOMAIN-CONTAINING PROTEIN"/>
    <property type="match status" value="1"/>
</dbReference>
<name>A0A7J6VG65_THATH</name>
<keyword evidence="2" id="KW-1185">Reference proteome</keyword>
<dbReference type="EMBL" id="JABWDY010032571">
    <property type="protein sequence ID" value="KAF5184104.1"/>
    <property type="molecule type" value="Genomic_DNA"/>
</dbReference>
<dbReference type="AlphaFoldDB" id="A0A7J6VG65"/>
<proteinExistence type="predicted"/>
<dbReference type="PANTHER" id="PTHR35507">
    <property type="entry name" value="OS09G0488600 PROTEIN"/>
    <property type="match status" value="1"/>
</dbReference>
<evidence type="ECO:0000313" key="1">
    <source>
        <dbReference type="EMBL" id="KAF5184104.1"/>
    </source>
</evidence>
<accession>A0A7J6VG65</accession>
<reference evidence="1 2" key="1">
    <citation type="submission" date="2020-06" db="EMBL/GenBank/DDBJ databases">
        <title>Transcriptomic and genomic resources for Thalictrum thalictroides and T. hernandezii: Facilitating candidate gene discovery in an emerging model plant lineage.</title>
        <authorList>
            <person name="Arias T."/>
            <person name="Riano-Pachon D.M."/>
            <person name="Di Stilio V.S."/>
        </authorList>
    </citation>
    <scope>NUCLEOTIDE SEQUENCE [LARGE SCALE GENOMIC DNA]</scope>
    <source>
        <strain evidence="2">cv. WT478/WT964</strain>
        <tissue evidence="1">Leaves</tissue>
    </source>
</reference>
<protein>
    <submittedName>
        <fullName evidence="1">Uncharacterized protein</fullName>
    </submittedName>
</protein>